<accession>A0ABV1J770</accession>
<evidence type="ECO:0000256" key="6">
    <source>
        <dbReference type="SAM" id="Phobius"/>
    </source>
</evidence>
<dbReference type="RefSeq" id="WP_349054355.1">
    <property type="nucleotide sequence ID" value="NZ_JBBNPS010000021.1"/>
</dbReference>
<comment type="subcellular location">
    <subcellularLocation>
        <location evidence="1">Cell membrane</location>
        <topology evidence="1">Multi-pass membrane protein</topology>
    </subcellularLocation>
</comment>
<keyword evidence="2" id="KW-1003">Cell membrane</keyword>
<name>A0ABV1J770_9FIRM</name>
<evidence type="ECO:0000256" key="5">
    <source>
        <dbReference type="ARBA" id="ARBA00023136"/>
    </source>
</evidence>
<proteinExistence type="predicted"/>
<feature type="transmembrane region" description="Helical" evidence="6">
    <location>
        <begin position="20"/>
        <end position="49"/>
    </location>
</feature>
<keyword evidence="5 6" id="KW-0472">Membrane</keyword>
<comment type="caution">
    <text evidence="7">The sequence shown here is derived from an EMBL/GenBank/DDBJ whole genome shotgun (WGS) entry which is preliminary data.</text>
</comment>
<keyword evidence="4 6" id="KW-1133">Transmembrane helix</keyword>
<dbReference type="Pfam" id="PF06081">
    <property type="entry name" value="ArAE_1"/>
    <property type="match status" value="1"/>
</dbReference>
<protein>
    <submittedName>
        <fullName evidence="7">Aromatic acid exporter family protein</fullName>
    </submittedName>
</protein>
<dbReference type="Proteomes" id="UP001481872">
    <property type="component" value="Unassembled WGS sequence"/>
</dbReference>
<feature type="transmembrane region" description="Helical" evidence="6">
    <location>
        <begin position="85"/>
        <end position="104"/>
    </location>
</feature>
<evidence type="ECO:0000313" key="7">
    <source>
        <dbReference type="EMBL" id="MEQ3354050.1"/>
    </source>
</evidence>
<evidence type="ECO:0000256" key="1">
    <source>
        <dbReference type="ARBA" id="ARBA00004651"/>
    </source>
</evidence>
<feature type="transmembrane region" description="Helical" evidence="6">
    <location>
        <begin position="61"/>
        <end position="79"/>
    </location>
</feature>
<reference evidence="7 8" key="1">
    <citation type="submission" date="2024-04" db="EMBL/GenBank/DDBJ databases">
        <title>Human intestinal bacterial collection.</title>
        <authorList>
            <person name="Pauvert C."/>
            <person name="Hitch T.C.A."/>
            <person name="Clavel T."/>
        </authorList>
    </citation>
    <scope>NUCLEOTIDE SEQUENCE [LARGE SCALE GENOMIC DNA]</scope>
    <source>
        <strain evidence="7 8">CLA-SR-H026</strain>
    </source>
</reference>
<evidence type="ECO:0000256" key="2">
    <source>
        <dbReference type="ARBA" id="ARBA00022475"/>
    </source>
</evidence>
<feature type="transmembrane region" description="Helical" evidence="6">
    <location>
        <begin position="137"/>
        <end position="155"/>
    </location>
</feature>
<gene>
    <name evidence="7" type="ORF">AAA081_07065</name>
</gene>
<keyword evidence="8" id="KW-1185">Reference proteome</keyword>
<keyword evidence="3 6" id="KW-0812">Transmembrane</keyword>
<sequence length="306" mass="34900">MNIPSNKKFLPHVGMRTFKTALAVVIGLFLSNILGLHTPLFVAIAAMTTMQPSVHETHKAVRLRMFTCVMGVVLGYVLALITDNIYIRPFIAGFGIVIIILTLLKFKMNRFINLTNIIFVASFSSDQSQLIYGVNRLIGTFLGIFVSLVINYLIARPTPKKSFENLLEHTYEDIFRLSEEIILADEKPQLDALEKELIKTQESFELIKKEITEPFARELDLYGVENLLDLFSECFVSLRVLSQMNIMESKLTMENKLIIQELFHYTELFEGMDEVIPDPIVNFHVHVVLEKLQATKALYDEGVTHV</sequence>
<evidence type="ECO:0000313" key="8">
    <source>
        <dbReference type="Proteomes" id="UP001481872"/>
    </source>
</evidence>
<evidence type="ECO:0000256" key="3">
    <source>
        <dbReference type="ARBA" id="ARBA00022692"/>
    </source>
</evidence>
<evidence type="ECO:0000256" key="4">
    <source>
        <dbReference type="ARBA" id="ARBA00022989"/>
    </source>
</evidence>
<dbReference type="InterPro" id="IPR010343">
    <property type="entry name" value="ArAE_1"/>
</dbReference>
<organism evidence="7 8">
    <name type="scientific">Aedoeadaptatus acetigenes</name>
    <dbReference type="NCBI Taxonomy" id="2981723"/>
    <lineage>
        <taxon>Bacteria</taxon>
        <taxon>Bacillati</taxon>
        <taxon>Bacillota</taxon>
        <taxon>Tissierellia</taxon>
        <taxon>Tissierellales</taxon>
        <taxon>Peptoniphilaceae</taxon>
        <taxon>Aedoeadaptatus</taxon>
    </lineage>
</organism>
<dbReference type="EMBL" id="JBBNPS010000021">
    <property type="protein sequence ID" value="MEQ3354050.1"/>
    <property type="molecule type" value="Genomic_DNA"/>
</dbReference>